<dbReference type="EMBL" id="CP022474">
    <property type="protein sequence ID" value="ASN59290.1"/>
    <property type="molecule type" value="Genomic_DNA"/>
</dbReference>
<accession>A0AAC9UN34</accession>
<dbReference type="RefSeq" id="WP_089556227.1">
    <property type="nucleotide sequence ID" value="NZ_CP022474.1"/>
</dbReference>
<evidence type="ECO:0000313" key="3">
    <source>
        <dbReference type="Proteomes" id="UP000199749"/>
    </source>
</evidence>
<evidence type="ECO:0000256" key="1">
    <source>
        <dbReference type="SAM" id="Phobius"/>
    </source>
</evidence>
<evidence type="ECO:0000313" key="2">
    <source>
        <dbReference type="EMBL" id="ASN59290.1"/>
    </source>
</evidence>
<reference evidence="2 3" key="1">
    <citation type="submission" date="2017-07" db="EMBL/GenBank/DDBJ databases">
        <title>Lactobacillus curvatus MRS6 whole genome.</title>
        <authorList>
            <person name="Jans C."/>
            <person name="Lagler S."/>
            <person name="Lacroix C."/>
            <person name="Meile L."/>
            <person name="Stevens M.J.A."/>
        </authorList>
    </citation>
    <scope>NUCLEOTIDE SEQUENCE [LARGE SCALE GENOMIC DNA]</scope>
    <source>
        <strain evidence="2 3">MRS6</strain>
    </source>
</reference>
<sequence length="129" mass="14078">MVGSSLFLGMYLGFLGLVSHQTVISILKQSPYATISLLISMLNLIVGYYLWMEKDVILRNRRKCRGMLVTIGLAQALVGNLLVVLGTIIGYVCTKNLSEVSGYQMSKLKAGLVIAAYGICLMFIGLIVK</sequence>
<keyword evidence="1" id="KW-0472">Membrane</keyword>
<dbReference type="AlphaFoldDB" id="A0AAC9UN34"/>
<dbReference type="Proteomes" id="UP000199749">
    <property type="component" value="Chromosome"/>
</dbReference>
<gene>
    <name evidence="2" type="ORF">CG419_00970</name>
</gene>
<protein>
    <submittedName>
        <fullName evidence="2">Uncharacterized protein</fullName>
    </submittedName>
</protein>
<organism evidence="2 3">
    <name type="scientific">Latilactobacillus curvatus</name>
    <name type="common">Lactobacillus curvatus</name>
    <dbReference type="NCBI Taxonomy" id="28038"/>
    <lineage>
        <taxon>Bacteria</taxon>
        <taxon>Bacillati</taxon>
        <taxon>Bacillota</taxon>
        <taxon>Bacilli</taxon>
        <taxon>Lactobacillales</taxon>
        <taxon>Lactobacillaceae</taxon>
        <taxon>Latilactobacillus</taxon>
    </lineage>
</organism>
<keyword evidence="1" id="KW-1133">Transmembrane helix</keyword>
<feature type="transmembrane region" description="Helical" evidence="1">
    <location>
        <begin position="110"/>
        <end position="128"/>
    </location>
</feature>
<feature type="transmembrane region" description="Helical" evidence="1">
    <location>
        <begin position="64"/>
        <end position="90"/>
    </location>
</feature>
<proteinExistence type="predicted"/>
<feature type="transmembrane region" description="Helical" evidence="1">
    <location>
        <begin position="31"/>
        <end position="52"/>
    </location>
</feature>
<keyword evidence="1" id="KW-0812">Transmembrane</keyword>
<name>A0AAC9UN34_LATCU</name>